<sequence>MGDLLDADSVRNAVAVLDGWEGSTDAIVRTVGLRSFPAAIAVVDRVAKLAEEMDHHPDIDIRWRTLTFRCSTHSVGGVTTRDIALANRIDRILADAS</sequence>
<dbReference type="InterPro" id="IPR001533">
    <property type="entry name" value="Pterin_deHydtase"/>
</dbReference>
<dbReference type="RefSeq" id="WP_071808706.1">
    <property type="nucleotide sequence ID" value="NZ_MEIA01000459.1"/>
</dbReference>
<evidence type="ECO:0000256" key="4">
    <source>
        <dbReference type="ARBA" id="ARBA00021735"/>
    </source>
</evidence>
<dbReference type="InterPro" id="IPR036428">
    <property type="entry name" value="PCD_sf"/>
</dbReference>
<evidence type="ECO:0000256" key="1">
    <source>
        <dbReference type="ARBA" id="ARBA00001554"/>
    </source>
</evidence>
<dbReference type="PANTHER" id="PTHR12599:SF0">
    <property type="entry name" value="PTERIN-4-ALPHA-CARBINOLAMINE DEHYDRATASE"/>
    <property type="match status" value="1"/>
</dbReference>
<gene>
    <name evidence="6" type="ORF">BG844_30115</name>
</gene>
<comment type="caution">
    <text evidence="6">The sequence shown here is derived from an EMBL/GenBank/DDBJ whole genome shotgun (WGS) entry which is preliminary data.</text>
</comment>
<keyword evidence="7" id="KW-1185">Reference proteome</keyword>
<dbReference type="PANTHER" id="PTHR12599">
    <property type="entry name" value="PTERIN-4-ALPHA-CARBINOLAMINE DEHYDRATASE"/>
    <property type="match status" value="1"/>
</dbReference>
<dbReference type="SUPFAM" id="SSF55248">
    <property type="entry name" value="PCD-like"/>
    <property type="match status" value="1"/>
</dbReference>
<keyword evidence="5" id="KW-0456">Lyase</keyword>
<dbReference type="Gene3D" id="3.30.1360.20">
    <property type="entry name" value="Transcriptional coactivator/pterin dehydratase"/>
    <property type="match status" value="1"/>
</dbReference>
<dbReference type="CDD" id="cd00488">
    <property type="entry name" value="PCD_DCoH"/>
    <property type="match status" value="1"/>
</dbReference>
<evidence type="ECO:0000313" key="6">
    <source>
        <dbReference type="EMBL" id="OJF10781.1"/>
    </source>
</evidence>
<dbReference type="GO" id="GO:0006729">
    <property type="term" value="P:tetrahydrobiopterin biosynthetic process"/>
    <property type="evidence" value="ECO:0007669"/>
    <property type="project" value="InterPro"/>
</dbReference>
<dbReference type="Pfam" id="PF01329">
    <property type="entry name" value="Pterin_4a"/>
    <property type="match status" value="1"/>
</dbReference>
<comment type="catalytic activity">
    <reaction evidence="1">
        <text>(4aS,6R)-4a-hydroxy-L-erythro-5,6,7,8-tetrahydrobiopterin = (6R)-L-erythro-6,7-dihydrobiopterin + H2O</text>
        <dbReference type="Rhea" id="RHEA:11920"/>
        <dbReference type="ChEBI" id="CHEBI:15377"/>
        <dbReference type="ChEBI" id="CHEBI:15642"/>
        <dbReference type="ChEBI" id="CHEBI:43120"/>
        <dbReference type="EC" id="4.2.1.96"/>
    </reaction>
</comment>
<dbReference type="GO" id="GO:0008124">
    <property type="term" value="F:4-alpha-hydroxytetrahydrobiopterin dehydratase activity"/>
    <property type="evidence" value="ECO:0007669"/>
    <property type="project" value="UniProtKB-EC"/>
</dbReference>
<dbReference type="AlphaFoldDB" id="A0A1K0FD67"/>
<reference evidence="6 7" key="1">
    <citation type="submission" date="2016-09" db="EMBL/GenBank/DDBJ databases">
        <title>Couchioplanes caeruleus draft genome sequence.</title>
        <authorList>
            <person name="Sheehan J."/>
            <person name="Caffrey P."/>
        </authorList>
    </citation>
    <scope>NUCLEOTIDE SEQUENCE [LARGE SCALE GENOMIC DNA]</scope>
    <source>
        <strain evidence="6 7">DSM 43634</strain>
    </source>
</reference>
<comment type="similarity">
    <text evidence="2">Belongs to the pterin-4-alpha-carbinolamine dehydratase family.</text>
</comment>
<dbReference type="EMBL" id="MEIA01000459">
    <property type="protein sequence ID" value="OJF10781.1"/>
    <property type="molecule type" value="Genomic_DNA"/>
</dbReference>
<evidence type="ECO:0000313" key="7">
    <source>
        <dbReference type="Proteomes" id="UP000182486"/>
    </source>
</evidence>
<name>A0A1K0FD67_9ACTN</name>
<evidence type="ECO:0000256" key="3">
    <source>
        <dbReference type="ARBA" id="ARBA00013252"/>
    </source>
</evidence>
<organism evidence="6 7">
    <name type="scientific">Couchioplanes caeruleus subsp. caeruleus</name>
    <dbReference type="NCBI Taxonomy" id="56427"/>
    <lineage>
        <taxon>Bacteria</taxon>
        <taxon>Bacillati</taxon>
        <taxon>Actinomycetota</taxon>
        <taxon>Actinomycetes</taxon>
        <taxon>Micromonosporales</taxon>
        <taxon>Micromonosporaceae</taxon>
        <taxon>Couchioplanes</taxon>
    </lineage>
</organism>
<accession>A0A1K0FD67</accession>
<evidence type="ECO:0000256" key="2">
    <source>
        <dbReference type="ARBA" id="ARBA00006472"/>
    </source>
</evidence>
<dbReference type="Proteomes" id="UP000182486">
    <property type="component" value="Unassembled WGS sequence"/>
</dbReference>
<dbReference type="EC" id="4.2.1.96" evidence="3"/>
<proteinExistence type="inferred from homology"/>
<evidence type="ECO:0000256" key="5">
    <source>
        <dbReference type="ARBA" id="ARBA00023239"/>
    </source>
</evidence>
<dbReference type="NCBIfam" id="NF002017">
    <property type="entry name" value="PRK00823.1-2"/>
    <property type="match status" value="1"/>
</dbReference>
<protein>
    <recommendedName>
        <fullName evidence="4">Putative pterin-4-alpha-carbinolamine dehydratase</fullName>
        <ecNumber evidence="3">4.2.1.96</ecNumber>
    </recommendedName>
</protein>